<proteinExistence type="inferred from homology"/>
<sequence length="80" mass="8579">MIDIVNQINATHREIGTQPVAAGAGRSPLLRRTDNASIQDVWSAGTDPDRISRWLTPIDGDLRLGGTFHLNDNAGGDSGR</sequence>
<dbReference type="Gene3D" id="3.30.530.20">
    <property type="match status" value="1"/>
</dbReference>
<reference evidence="4" key="1">
    <citation type="journal article" date="2019" name="Int. J. Syst. Evol. Microbiol.">
        <title>The Global Catalogue of Microorganisms (GCM) 10K type strain sequencing project: providing services to taxonomists for standard genome sequencing and annotation.</title>
        <authorList>
            <consortium name="The Broad Institute Genomics Platform"/>
            <consortium name="The Broad Institute Genome Sequencing Center for Infectious Disease"/>
            <person name="Wu L."/>
            <person name="Ma J."/>
        </authorList>
    </citation>
    <scope>NUCLEOTIDE SEQUENCE [LARGE SCALE GENOMIC DNA]</scope>
    <source>
        <strain evidence="4">CCUG 53903</strain>
    </source>
</reference>
<organism evidence="3 4">
    <name type="scientific">Nonomuraea insulae</name>
    <dbReference type="NCBI Taxonomy" id="1616787"/>
    <lineage>
        <taxon>Bacteria</taxon>
        <taxon>Bacillati</taxon>
        <taxon>Actinomycetota</taxon>
        <taxon>Actinomycetes</taxon>
        <taxon>Streptosporangiales</taxon>
        <taxon>Streptosporangiaceae</taxon>
        <taxon>Nonomuraea</taxon>
    </lineage>
</organism>
<evidence type="ECO:0000313" key="3">
    <source>
        <dbReference type="EMBL" id="MFC5834893.1"/>
    </source>
</evidence>
<dbReference type="InterPro" id="IPR023393">
    <property type="entry name" value="START-like_dom_sf"/>
</dbReference>
<dbReference type="Proteomes" id="UP001596058">
    <property type="component" value="Unassembled WGS sequence"/>
</dbReference>
<dbReference type="Pfam" id="PF08327">
    <property type="entry name" value="AHSA1"/>
    <property type="match status" value="1"/>
</dbReference>
<name>A0ABW1DD72_9ACTN</name>
<evidence type="ECO:0000259" key="2">
    <source>
        <dbReference type="Pfam" id="PF08327"/>
    </source>
</evidence>
<evidence type="ECO:0000256" key="1">
    <source>
        <dbReference type="ARBA" id="ARBA00006817"/>
    </source>
</evidence>
<dbReference type="RefSeq" id="WP_379524301.1">
    <property type="nucleotide sequence ID" value="NZ_JBHSPA010000115.1"/>
</dbReference>
<protein>
    <submittedName>
        <fullName evidence="3">SRPBCC domain-containing protein</fullName>
    </submittedName>
</protein>
<comment type="caution">
    <text evidence="3">The sequence shown here is derived from an EMBL/GenBank/DDBJ whole genome shotgun (WGS) entry which is preliminary data.</text>
</comment>
<feature type="domain" description="Activator of Hsp90 ATPase homologue 1/2-like C-terminal" evidence="2">
    <location>
        <begin position="35"/>
        <end position="73"/>
    </location>
</feature>
<gene>
    <name evidence="3" type="ORF">ACFPZ3_64580</name>
</gene>
<accession>A0ABW1DD72</accession>
<evidence type="ECO:0000313" key="4">
    <source>
        <dbReference type="Proteomes" id="UP001596058"/>
    </source>
</evidence>
<dbReference type="SUPFAM" id="SSF55961">
    <property type="entry name" value="Bet v1-like"/>
    <property type="match status" value="1"/>
</dbReference>
<dbReference type="InterPro" id="IPR013538">
    <property type="entry name" value="ASHA1/2-like_C"/>
</dbReference>
<comment type="similarity">
    <text evidence="1">Belongs to the AHA1 family.</text>
</comment>
<dbReference type="EMBL" id="JBHSPA010000115">
    <property type="protein sequence ID" value="MFC5834893.1"/>
    <property type="molecule type" value="Genomic_DNA"/>
</dbReference>
<keyword evidence="4" id="KW-1185">Reference proteome</keyword>